<dbReference type="SFLD" id="SFLDS00003">
    <property type="entry name" value="Haloacid_Dehalogenase"/>
    <property type="match status" value="1"/>
</dbReference>
<keyword evidence="4" id="KW-1185">Reference proteome</keyword>
<dbReference type="InterPro" id="IPR023214">
    <property type="entry name" value="HAD_sf"/>
</dbReference>
<keyword evidence="1 3" id="KW-0378">Hydrolase</keyword>
<dbReference type="GO" id="GO:0016787">
    <property type="term" value="F:hydrolase activity"/>
    <property type="evidence" value="ECO:0007669"/>
    <property type="project" value="UniProtKB-KW"/>
</dbReference>
<protein>
    <submittedName>
        <fullName evidence="3">HAD family hydrolase</fullName>
    </submittedName>
</protein>
<dbReference type="SUPFAM" id="SSF56784">
    <property type="entry name" value="HAD-like"/>
    <property type="match status" value="1"/>
</dbReference>
<dbReference type="Gene3D" id="3.40.50.1000">
    <property type="entry name" value="HAD superfamily/HAD-like"/>
    <property type="match status" value="1"/>
</dbReference>
<organism evidence="3 4">
    <name type="scientific">Sphingomonas qomolangmaensis</name>
    <dbReference type="NCBI Taxonomy" id="2918765"/>
    <lineage>
        <taxon>Bacteria</taxon>
        <taxon>Pseudomonadati</taxon>
        <taxon>Pseudomonadota</taxon>
        <taxon>Alphaproteobacteria</taxon>
        <taxon>Sphingomonadales</taxon>
        <taxon>Sphingomonadaceae</taxon>
        <taxon>Sphingomonas</taxon>
    </lineage>
</organism>
<evidence type="ECO:0000313" key="4">
    <source>
        <dbReference type="Proteomes" id="UP001058533"/>
    </source>
</evidence>
<name>A0ABY5LA86_9SPHN</name>
<dbReference type="RefSeq" id="WP_256506370.1">
    <property type="nucleotide sequence ID" value="NZ_CP101740.1"/>
</dbReference>
<dbReference type="SFLD" id="SFLDG01129">
    <property type="entry name" value="C1.5:_HAD__Beta-PGM__Phosphata"/>
    <property type="match status" value="1"/>
</dbReference>
<dbReference type="InterPro" id="IPR051400">
    <property type="entry name" value="HAD-like_hydrolase"/>
</dbReference>
<keyword evidence="2" id="KW-0460">Magnesium</keyword>
<reference evidence="3" key="1">
    <citation type="submission" date="2022-07" db="EMBL/GenBank/DDBJ databases">
        <title>Sphingomonas sp. nov., a novel bacterium isolated from the north slope of the Mount Everest.</title>
        <authorList>
            <person name="Cui X."/>
            <person name="Liu Y."/>
        </authorList>
    </citation>
    <scope>NUCLEOTIDE SEQUENCE</scope>
    <source>
        <strain evidence="3">S5-59</strain>
    </source>
</reference>
<gene>
    <name evidence="3" type="ORF">NMP03_15400</name>
</gene>
<dbReference type="Pfam" id="PF00702">
    <property type="entry name" value="Hydrolase"/>
    <property type="match status" value="1"/>
</dbReference>
<dbReference type="PANTHER" id="PTHR46470">
    <property type="entry name" value="N-ACYLNEURAMINATE-9-PHOSPHATASE"/>
    <property type="match status" value="1"/>
</dbReference>
<evidence type="ECO:0000256" key="2">
    <source>
        <dbReference type="ARBA" id="ARBA00022842"/>
    </source>
</evidence>
<evidence type="ECO:0000313" key="3">
    <source>
        <dbReference type="EMBL" id="UUL82533.1"/>
    </source>
</evidence>
<evidence type="ECO:0000256" key="1">
    <source>
        <dbReference type="ARBA" id="ARBA00022801"/>
    </source>
</evidence>
<sequence>MIRIKGLITVFVDADNTLWDTDQVFASAQLALLEQVEAATGLRVPTGNRLDFVRACDQAIAARHHDGLRYPPHLLVRALVFALQGQPSEVAARAAWSNHLPSMPASVDEGLLVKRFFAALKHPPALRAGVVEGLMMLEKANATVLIVTEAARIRVEETTAKLGLAGHFTRVIEGRKRPDLFRRIVRLTGDPAAAYMVGDQLDRDIAPAKEAGLRTIYFPGNFVPRWTPDKEKVGPDHQVSDFAEAAAIILEGETAQSVRAMQA</sequence>
<proteinExistence type="predicted"/>
<dbReference type="Proteomes" id="UP001058533">
    <property type="component" value="Chromosome"/>
</dbReference>
<dbReference type="EMBL" id="CP101740">
    <property type="protein sequence ID" value="UUL82533.1"/>
    <property type="molecule type" value="Genomic_DNA"/>
</dbReference>
<dbReference type="InterPro" id="IPR036412">
    <property type="entry name" value="HAD-like_sf"/>
</dbReference>
<accession>A0ABY5LA86</accession>